<accession>A0A1H2QRQ1</accession>
<evidence type="ECO:0000256" key="4">
    <source>
        <dbReference type="ARBA" id="ARBA00022490"/>
    </source>
</evidence>
<keyword evidence="5 14" id="KW-0436">Ligase</keyword>
<dbReference type="InterPro" id="IPR036615">
    <property type="entry name" value="Mur_ligase_C_dom_sf"/>
</dbReference>
<dbReference type="Pfam" id="PF01225">
    <property type="entry name" value="Mur_ligase"/>
    <property type="match status" value="1"/>
</dbReference>
<protein>
    <recommendedName>
        <fullName evidence="3 14">UDP-N-acetylmuramate--L-alanine ligase</fullName>
        <ecNumber evidence="3 14">6.3.2.8</ecNumber>
    </recommendedName>
    <alternativeName>
        <fullName evidence="14">UDP-N-acetylmuramoyl-L-alanine synthetase</fullName>
    </alternativeName>
</protein>
<evidence type="ECO:0000256" key="13">
    <source>
        <dbReference type="ARBA" id="ARBA00047833"/>
    </source>
</evidence>
<name>A0A1H2QRQ1_9GAMM</name>
<dbReference type="PANTHER" id="PTHR43445">
    <property type="entry name" value="UDP-N-ACETYLMURAMATE--L-ALANINE LIGASE-RELATED"/>
    <property type="match status" value="1"/>
</dbReference>
<dbReference type="PANTHER" id="PTHR43445:SF3">
    <property type="entry name" value="UDP-N-ACETYLMURAMATE--L-ALANINE LIGASE"/>
    <property type="match status" value="1"/>
</dbReference>
<proteinExistence type="inferred from homology"/>
<feature type="domain" description="Mur ligase central" evidence="17">
    <location>
        <begin position="148"/>
        <end position="329"/>
    </location>
</feature>
<dbReference type="Pfam" id="PF02875">
    <property type="entry name" value="Mur_ligase_C"/>
    <property type="match status" value="1"/>
</dbReference>
<organism evidence="18 19">
    <name type="scientific">Aidingimonas halophila</name>
    <dbReference type="NCBI Taxonomy" id="574349"/>
    <lineage>
        <taxon>Bacteria</taxon>
        <taxon>Pseudomonadati</taxon>
        <taxon>Pseudomonadota</taxon>
        <taxon>Gammaproteobacteria</taxon>
        <taxon>Oceanospirillales</taxon>
        <taxon>Halomonadaceae</taxon>
        <taxon>Aidingimonas</taxon>
    </lineage>
</organism>
<dbReference type="SUPFAM" id="SSF51984">
    <property type="entry name" value="MurCD N-terminal domain"/>
    <property type="match status" value="1"/>
</dbReference>
<comment type="pathway">
    <text evidence="2 14">Cell wall biogenesis; peptidoglycan biosynthesis.</text>
</comment>
<keyword evidence="6 14" id="KW-0132">Cell division</keyword>
<comment type="subcellular location">
    <subcellularLocation>
        <location evidence="1 14">Cytoplasm</location>
    </subcellularLocation>
</comment>
<evidence type="ECO:0000313" key="19">
    <source>
        <dbReference type="Proteomes" id="UP000198500"/>
    </source>
</evidence>
<dbReference type="InterPro" id="IPR013221">
    <property type="entry name" value="Mur_ligase_cen"/>
</dbReference>
<dbReference type="InterPro" id="IPR050061">
    <property type="entry name" value="MurCDEF_pg_biosynth"/>
</dbReference>
<dbReference type="GO" id="GO:0008360">
    <property type="term" value="P:regulation of cell shape"/>
    <property type="evidence" value="ECO:0007669"/>
    <property type="project" value="UniProtKB-KW"/>
</dbReference>
<dbReference type="InterPro" id="IPR036565">
    <property type="entry name" value="Mur-like_cat_sf"/>
</dbReference>
<dbReference type="InterPro" id="IPR000713">
    <property type="entry name" value="Mur_ligase_N"/>
</dbReference>
<dbReference type="Gene3D" id="3.40.50.720">
    <property type="entry name" value="NAD(P)-binding Rossmann-like Domain"/>
    <property type="match status" value="1"/>
</dbReference>
<evidence type="ECO:0000256" key="2">
    <source>
        <dbReference type="ARBA" id="ARBA00004752"/>
    </source>
</evidence>
<dbReference type="NCBIfam" id="TIGR01082">
    <property type="entry name" value="murC"/>
    <property type="match status" value="1"/>
</dbReference>
<keyword evidence="19" id="KW-1185">Reference proteome</keyword>
<comment type="similarity">
    <text evidence="14">Belongs to the MurCDEF family.</text>
</comment>
<dbReference type="InterPro" id="IPR005758">
    <property type="entry name" value="UDP-N-AcMur_Ala_ligase_MurC"/>
</dbReference>
<keyword evidence="11 14" id="KW-0131">Cell cycle</keyword>
<keyword evidence="10 14" id="KW-0573">Peptidoglycan synthesis</keyword>
<dbReference type="GO" id="GO:0071555">
    <property type="term" value="P:cell wall organization"/>
    <property type="evidence" value="ECO:0007669"/>
    <property type="project" value="UniProtKB-KW"/>
</dbReference>
<dbReference type="InterPro" id="IPR004101">
    <property type="entry name" value="Mur_ligase_C"/>
</dbReference>
<dbReference type="GO" id="GO:0005524">
    <property type="term" value="F:ATP binding"/>
    <property type="evidence" value="ECO:0007669"/>
    <property type="project" value="UniProtKB-UniRule"/>
</dbReference>
<feature type="domain" description="Mur ligase C-terminal" evidence="16">
    <location>
        <begin position="351"/>
        <end position="488"/>
    </location>
</feature>
<dbReference type="SUPFAM" id="SSF53623">
    <property type="entry name" value="MurD-like peptide ligases, catalytic domain"/>
    <property type="match status" value="1"/>
</dbReference>
<evidence type="ECO:0000256" key="10">
    <source>
        <dbReference type="ARBA" id="ARBA00022984"/>
    </source>
</evidence>
<reference evidence="18 19" key="1">
    <citation type="submission" date="2016-10" db="EMBL/GenBank/DDBJ databases">
        <authorList>
            <person name="de Groot N.N."/>
        </authorList>
    </citation>
    <scope>NUCLEOTIDE SEQUENCE [LARGE SCALE GENOMIC DNA]</scope>
    <source>
        <strain evidence="18 19">DSM 19219</strain>
    </source>
</reference>
<dbReference type="FunFam" id="3.40.1190.10:FF:000001">
    <property type="entry name" value="UDP-N-acetylmuramate--L-alanine ligase"/>
    <property type="match status" value="1"/>
</dbReference>
<keyword evidence="9 14" id="KW-0133">Cell shape</keyword>
<evidence type="ECO:0000256" key="14">
    <source>
        <dbReference type="HAMAP-Rule" id="MF_00046"/>
    </source>
</evidence>
<dbReference type="EMBL" id="FNNI01000001">
    <property type="protein sequence ID" value="SDW09886.1"/>
    <property type="molecule type" value="Genomic_DNA"/>
</dbReference>
<evidence type="ECO:0000256" key="9">
    <source>
        <dbReference type="ARBA" id="ARBA00022960"/>
    </source>
</evidence>
<keyword evidence="7 14" id="KW-0547">Nucleotide-binding</keyword>
<evidence type="ECO:0000256" key="8">
    <source>
        <dbReference type="ARBA" id="ARBA00022840"/>
    </source>
</evidence>
<dbReference type="AlphaFoldDB" id="A0A1H2QRQ1"/>
<keyword evidence="4 14" id="KW-0963">Cytoplasm</keyword>
<dbReference type="Gene3D" id="3.40.1190.10">
    <property type="entry name" value="Mur-like, catalytic domain"/>
    <property type="match status" value="1"/>
</dbReference>
<evidence type="ECO:0000259" key="17">
    <source>
        <dbReference type="Pfam" id="PF08245"/>
    </source>
</evidence>
<evidence type="ECO:0000256" key="6">
    <source>
        <dbReference type="ARBA" id="ARBA00022618"/>
    </source>
</evidence>
<dbReference type="SUPFAM" id="SSF53244">
    <property type="entry name" value="MurD-like peptide ligases, peptide-binding domain"/>
    <property type="match status" value="1"/>
</dbReference>
<evidence type="ECO:0000256" key="11">
    <source>
        <dbReference type="ARBA" id="ARBA00023306"/>
    </source>
</evidence>
<dbReference type="GO" id="GO:0005737">
    <property type="term" value="C:cytoplasm"/>
    <property type="evidence" value="ECO:0007669"/>
    <property type="project" value="UniProtKB-SubCell"/>
</dbReference>
<dbReference type="EC" id="6.3.2.8" evidence="3 14"/>
<evidence type="ECO:0000256" key="3">
    <source>
        <dbReference type="ARBA" id="ARBA00012211"/>
    </source>
</evidence>
<dbReference type="Pfam" id="PF08245">
    <property type="entry name" value="Mur_ligase_M"/>
    <property type="match status" value="1"/>
</dbReference>
<dbReference type="Proteomes" id="UP000198500">
    <property type="component" value="Unassembled WGS sequence"/>
</dbReference>
<feature type="binding site" evidence="14">
    <location>
        <begin position="150"/>
        <end position="156"/>
    </location>
    <ligand>
        <name>ATP</name>
        <dbReference type="ChEBI" id="CHEBI:30616"/>
    </ligand>
</feature>
<dbReference type="UniPathway" id="UPA00219"/>
<keyword evidence="12 14" id="KW-0961">Cell wall biogenesis/degradation</keyword>
<evidence type="ECO:0000256" key="5">
    <source>
        <dbReference type="ARBA" id="ARBA00022598"/>
    </source>
</evidence>
<evidence type="ECO:0000259" key="16">
    <source>
        <dbReference type="Pfam" id="PF02875"/>
    </source>
</evidence>
<gene>
    <name evidence="14" type="primary">murC</name>
    <name evidence="18" type="ORF">SAMN05443545_101146</name>
</gene>
<sequence length="509" mass="54965">MSMPLIAWWLAVWRQDLSASTTSNAICQAERGNDNRGMGMRRIRRIHFVGIGGAGMCGIAEVLANQGYAVSGSDLKESAVVAHLRDVGINVAIGHDASHVEHADVVVVSTAVDAANPEIRWAHEHRVPVVRRAEMLAELMRFRHGIAVAGTHGKTTTTSIVATLLGEGGLDPTFVIGGKLTSAGTNARLGEGDLLVAEADESDASFLHLQPMVSIVTNIDADHMSTYGGDFERLRSTFLEFLHNLPFYGLAILCVDDEHVRDMLDQVHRQFVTYGFSADADYRIVEFSQKGGGVHFTALRPDGQAPLDVNLAMPGRHNALNAMAAIAVASDAGVSDTAILKGLASFAGVGRRFQVHGHYPAPQGDGDIMLVDDYGHHPREVEMVIQAVRAGWPERRLVMVYQPHRFTRTRDLYEEFVRVLSGVDALLLLDVYSAGEAPITGAEGRTLAGSIRQRGQVDPLFVEEKGALPDLLSTLLHPGDILITQGAGDIGGISMRLAESRLNLAEVEL</sequence>
<dbReference type="HAMAP" id="MF_00046">
    <property type="entry name" value="MurC"/>
    <property type="match status" value="1"/>
</dbReference>
<dbReference type="STRING" id="574349.SAMN05443545_101146"/>
<evidence type="ECO:0000259" key="15">
    <source>
        <dbReference type="Pfam" id="PF01225"/>
    </source>
</evidence>
<evidence type="ECO:0000256" key="12">
    <source>
        <dbReference type="ARBA" id="ARBA00023316"/>
    </source>
</evidence>
<dbReference type="GO" id="GO:0008763">
    <property type="term" value="F:UDP-N-acetylmuramate-L-alanine ligase activity"/>
    <property type="evidence" value="ECO:0007669"/>
    <property type="project" value="UniProtKB-UniRule"/>
</dbReference>
<dbReference type="Gene3D" id="3.90.190.20">
    <property type="entry name" value="Mur ligase, C-terminal domain"/>
    <property type="match status" value="1"/>
</dbReference>
<feature type="domain" description="Mur ligase N-terminal catalytic" evidence="15">
    <location>
        <begin position="45"/>
        <end position="143"/>
    </location>
</feature>
<comment type="function">
    <text evidence="14">Cell wall formation.</text>
</comment>
<keyword evidence="8 14" id="KW-0067">ATP-binding</keyword>
<comment type="catalytic activity">
    <reaction evidence="13 14">
        <text>UDP-N-acetyl-alpha-D-muramate + L-alanine + ATP = UDP-N-acetyl-alpha-D-muramoyl-L-alanine + ADP + phosphate + H(+)</text>
        <dbReference type="Rhea" id="RHEA:23372"/>
        <dbReference type="ChEBI" id="CHEBI:15378"/>
        <dbReference type="ChEBI" id="CHEBI:30616"/>
        <dbReference type="ChEBI" id="CHEBI:43474"/>
        <dbReference type="ChEBI" id="CHEBI:57972"/>
        <dbReference type="ChEBI" id="CHEBI:70757"/>
        <dbReference type="ChEBI" id="CHEBI:83898"/>
        <dbReference type="ChEBI" id="CHEBI:456216"/>
        <dbReference type="EC" id="6.3.2.8"/>
    </reaction>
</comment>
<evidence type="ECO:0000256" key="1">
    <source>
        <dbReference type="ARBA" id="ARBA00004496"/>
    </source>
</evidence>
<evidence type="ECO:0000256" key="7">
    <source>
        <dbReference type="ARBA" id="ARBA00022741"/>
    </source>
</evidence>
<dbReference type="GO" id="GO:0051301">
    <property type="term" value="P:cell division"/>
    <property type="evidence" value="ECO:0007669"/>
    <property type="project" value="UniProtKB-KW"/>
</dbReference>
<evidence type="ECO:0000313" key="18">
    <source>
        <dbReference type="EMBL" id="SDW09886.1"/>
    </source>
</evidence>
<dbReference type="GO" id="GO:0009252">
    <property type="term" value="P:peptidoglycan biosynthetic process"/>
    <property type="evidence" value="ECO:0007669"/>
    <property type="project" value="UniProtKB-UniRule"/>
</dbReference>